<organism evidence="2 3">
    <name type="scientific">Aurantibacter aestuarii</name>
    <dbReference type="NCBI Taxonomy" id="1266046"/>
    <lineage>
        <taxon>Bacteria</taxon>
        <taxon>Pseudomonadati</taxon>
        <taxon>Bacteroidota</taxon>
        <taxon>Flavobacteriia</taxon>
        <taxon>Flavobacteriales</taxon>
        <taxon>Flavobacteriaceae</taxon>
        <taxon>Aurantibacter</taxon>
    </lineage>
</organism>
<dbReference type="NCBIfam" id="NF038133">
    <property type="entry name" value="choice_anch_L"/>
    <property type="match status" value="1"/>
</dbReference>
<reference evidence="2 3" key="1">
    <citation type="submission" date="2018-03" db="EMBL/GenBank/DDBJ databases">
        <title>Mesoflavibacter sp. HG37 and Mesoflavibacter sp. HG96 sp.nov., two marine bacteria isolated from seawater of Western Pacific Ocean.</title>
        <authorList>
            <person name="Cheng H."/>
            <person name="Wu Y.-H."/>
            <person name="Guo L.-L."/>
            <person name="Xu X.-W."/>
        </authorList>
    </citation>
    <scope>NUCLEOTIDE SEQUENCE [LARGE SCALE GENOMIC DNA]</scope>
    <source>
        <strain evidence="2 3">KCTC 32269</strain>
    </source>
</reference>
<evidence type="ECO:0000256" key="1">
    <source>
        <dbReference type="SAM" id="SignalP"/>
    </source>
</evidence>
<evidence type="ECO:0000313" key="3">
    <source>
        <dbReference type="Proteomes" id="UP000238426"/>
    </source>
</evidence>
<dbReference type="InterPro" id="IPR049804">
    <property type="entry name" value="Choice_anch_L"/>
</dbReference>
<dbReference type="InterPro" id="IPR026341">
    <property type="entry name" value="T9SS_type_B"/>
</dbReference>
<gene>
    <name evidence="2" type="ORF">C7H52_10280</name>
</gene>
<dbReference type="RefSeq" id="WP_106463810.1">
    <property type="nucleotide sequence ID" value="NZ_PXOQ01000009.1"/>
</dbReference>
<keyword evidence="3" id="KW-1185">Reference proteome</keyword>
<proteinExistence type="predicted"/>
<feature type="chain" id="PRO_5015573862" description="Ig-like domain-containing protein" evidence="1">
    <location>
        <begin position="19"/>
        <end position="776"/>
    </location>
</feature>
<evidence type="ECO:0008006" key="4">
    <source>
        <dbReference type="Google" id="ProtNLM"/>
    </source>
</evidence>
<accession>A0A2T1N9W9</accession>
<keyword evidence="1" id="KW-0732">Signal</keyword>
<dbReference type="InterPro" id="IPR013783">
    <property type="entry name" value="Ig-like_fold"/>
</dbReference>
<dbReference type="NCBIfam" id="TIGR04131">
    <property type="entry name" value="Bac_Flav_CTERM"/>
    <property type="match status" value="1"/>
</dbReference>
<dbReference type="Pfam" id="PF13585">
    <property type="entry name" value="CHU_C"/>
    <property type="match status" value="1"/>
</dbReference>
<sequence>MKQITKILFLMLPFCVLSQNVLTDSQAFTPQQLIEDILIDSNCIENVVVTNAVSGDFGDSERSYGYFDATGTSFPFQSGIVLSTGRLSNVQGPNDNLSDDDGNNWTGDTDLEIALQETNTLNATILEFDFTSIANEISFRYIFASEEYQENNPNTCNFSDLFGFLIRPIGSTTYQNIALVPGTNTPVKVTTVHPEIPNGCSAINEAFFDTFNNSSAPINFNGQTKILTATATTIPNQTYHVKLVIADEQNFRFDSAVFLEAGSFKLSSNLGPDRLLENRTALCGTETLQLDAFQTNAVAYQWFKNGVPITGAINSTYTVVDNGIYSVEVTLNNTCISEGEIVVEYANLPTVNNINVFECDANQDGITTYNLYSYESDIITDQADSIINFYLNPTDAENGIDEITNPNTYTNTSANQTIYALVTSQLTNCSTIASITLGTSNNSLNISDVSVCEDDVIDGFTTFDLNTITTDIQSQIPPNATVRFFATETDALNGTNQLNVNFTNTTANFQTIFVKVNDTSNNCFAISPANLMVLERPEVEADYTTSYCETNFPDSITLTGEVINPQSNYSYQWFLNSTLLNETSTTLNANMAGIYTFEVTNSNQCIATQTITVNPINAPIISSVDFTELTENNTVTINLENNGDFEFALDNPNLLYQNSNVFTNVSPGIHIAYVREKNGCGFAQQTIYILGFPQFFTPNGDGFNDFWKPLGISKNSNIDLDIKIFDRYGKLLKQVAPFGSGWDGTFNANPMPTNDYWYIITRTNGTTYTGHFTLKR</sequence>
<dbReference type="Proteomes" id="UP000238426">
    <property type="component" value="Unassembled WGS sequence"/>
</dbReference>
<dbReference type="OrthoDB" id="9765926at2"/>
<dbReference type="Gene3D" id="2.60.40.10">
    <property type="entry name" value="Immunoglobulins"/>
    <property type="match status" value="2"/>
</dbReference>
<name>A0A2T1N9W9_9FLAO</name>
<protein>
    <recommendedName>
        <fullName evidence="4">Ig-like domain-containing protein</fullName>
    </recommendedName>
</protein>
<evidence type="ECO:0000313" key="2">
    <source>
        <dbReference type="EMBL" id="PSG88670.1"/>
    </source>
</evidence>
<dbReference type="EMBL" id="PXOQ01000009">
    <property type="protein sequence ID" value="PSG88670.1"/>
    <property type="molecule type" value="Genomic_DNA"/>
</dbReference>
<comment type="caution">
    <text evidence="2">The sequence shown here is derived from an EMBL/GenBank/DDBJ whole genome shotgun (WGS) entry which is preliminary data.</text>
</comment>
<dbReference type="AlphaFoldDB" id="A0A2T1N9W9"/>
<feature type="signal peptide" evidence="1">
    <location>
        <begin position="1"/>
        <end position="18"/>
    </location>
</feature>